<accession>A0ABR0G0E7</accession>
<name>A0ABR0G0E7_9PEZI</name>
<dbReference type="RefSeq" id="XP_062738141.1">
    <property type="nucleotide sequence ID" value="XM_062874927.1"/>
</dbReference>
<proteinExistence type="predicted"/>
<comment type="caution">
    <text evidence="2">The sequence shown here is derived from an EMBL/GenBank/DDBJ whole genome shotgun (WGS) entry which is preliminary data.</text>
</comment>
<organism evidence="2 3">
    <name type="scientific">Podospora bellae-mahoneyi</name>
    <dbReference type="NCBI Taxonomy" id="2093777"/>
    <lineage>
        <taxon>Eukaryota</taxon>
        <taxon>Fungi</taxon>
        <taxon>Dikarya</taxon>
        <taxon>Ascomycota</taxon>
        <taxon>Pezizomycotina</taxon>
        <taxon>Sordariomycetes</taxon>
        <taxon>Sordariomycetidae</taxon>
        <taxon>Sordariales</taxon>
        <taxon>Podosporaceae</taxon>
        <taxon>Podospora</taxon>
    </lineage>
</organism>
<feature type="compositionally biased region" description="Low complexity" evidence="1">
    <location>
        <begin position="8"/>
        <end position="23"/>
    </location>
</feature>
<protein>
    <submittedName>
        <fullName evidence="2">Uncharacterized protein</fullName>
    </submittedName>
</protein>
<dbReference type="EMBL" id="JAFFGZ010000001">
    <property type="protein sequence ID" value="KAK4649166.1"/>
    <property type="molecule type" value="Genomic_DNA"/>
</dbReference>
<feature type="region of interest" description="Disordered" evidence="1">
    <location>
        <begin position="1"/>
        <end position="62"/>
    </location>
</feature>
<feature type="compositionally biased region" description="Pro residues" evidence="1">
    <location>
        <begin position="36"/>
        <end position="47"/>
    </location>
</feature>
<gene>
    <name evidence="2" type="ORF">QC761_116570</name>
</gene>
<sequence>MDSQSGNTTTRPPQDTTTPPQHTAAIPQIIISPPRDTTPPPLFPTTPPQDTTASPSSDDAPLKPIVVALRRLPRTGHYEPVMWYPGPDYHWSITTAEQHALLLSPEMAKPDPPSHVEEIITPFFSLDLPRFSRLSPGSYRPEGPIVLRGYEKQYPIEIGLVETDEAT</sequence>
<reference evidence="2 3" key="1">
    <citation type="journal article" date="2023" name="bioRxiv">
        <title>High-quality genome assemblies of four members of thePodospora anserinaspecies complex.</title>
        <authorList>
            <person name="Ament-Velasquez S.L."/>
            <person name="Vogan A.A."/>
            <person name="Wallerman O."/>
            <person name="Hartmann F."/>
            <person name="Gautier V."/>
            <person name="Silar P."/>
            <person name="Giraud T."/>
            <person name="Johannesson H."/>
        </authorList>
    </citation>
    <scope>NUCLEOTIDE SEQUENCE [LARGE SCALE GENOMIC DNA]</scope>
    <source>
        <strain evidence="2 3">CBS 112042</strain>
    </source>
</reference>
<dbReference type="Proteomes" id="UP001322138">
    <property type="component" value="Unassembled WGS sequence"/>
</dbReference>
<dbReference type="GeneID" id="87894409"/>
<evidence type="ECO:0000313" key="3">
    <source>
        <dbReference type="Proteomes" id="UP001322138"/>
    </source>
</evidence>
<evidence type="ECO:0000313" key="2">
    <source>
        <dbReference type="EMBL" id="KAK4649166.1"/>
    </source>
</evidence>
<evidence type="ECO:0000256" key="1">
    <source>
        <dbReference type="SAM" id="MobiDB-lite"/>
    </source>
</evidence>
<keyword evidence="3" id="KW-1185">Reference proteome</keyword>